<evidence type="ECO:0000259" key="1">
    <source>
        <dbReference type="Pfam" id="PF00246"/>
    </source>
</evidence>
<gene>
    <name evidence="2" type="ORF">ABNE31_06985</name>
</gene>
<protein>
    <submittedName>
        <fullName evidence="2">M14 family metallopeptidase</fullName>
    </submittedName>
</protein>
<dbReference type="InterPro" id="IPR000834">
    <property type="entry name" value="Peptidase_M14"/>
</dbReference>
<proteinExistence type="predicted"/>
<dbReference type="PROSITE" id="PS51257">
    <property type="entry name" value="PROKAR_LIPOPROTEIN"/>
    <property type="match status" value="1"/>
</dbReference>
<dbReference type="GO" id="GO:0008270">
    <property type="term" value="F:zinc ion binding"/>
    <property type="evidence" value="ECO:0007669"/>
    <property type="project" value="InterPro"/>
</dbReference>
<dbReference type="Pfam" id="PF00246">
    <property type="entry name" value="Peptidase_M14"/>
    <property type="match status" value="1"/>
</dbReference>
<dbReference type="AlphaFoldDB" id="A0AAU7N2C3"/>
<dbReference type="GO" id="GO:0006508">
    <property type="term" value="P:proteolysis"/>
    <property type="evidence" value="ECO:0007669"/>
    <property type="project" value="InterPro"/>
</dbReference>
<dbReference type="CDD" id="cd06241">
    <property type="entry name" value="M14-like"/>
    <property type="match status" value="1"/>
</dbReference>
<name>A0AAU7N2C3_9FLAO</name>
<dbReference type="RefSeq" id="WP_349352847.1">
    <property type="nucleotide sequence ID" value="NZ_CP157804.1"/>
</dbReference>
<dbReference type="EMBL" id="CP157804">
    <property type="protein sequence ID" value="XBQ24657.1"/>
    <property type="molecule type" value="Genomic_DNA"/>
</dbReference>
<sequence length="590" mass="68522">MKQIILFLSIVLIVSCKSETQDEQSSYPTHYELSEGKETATYQQTIDYYMALAREFPEINIQTIGKTDSGYPLHTVTFNPDGDFNFENIRKEKTIILINNGIHPGESDGIDATMMLYRDLATGALEAPKNTVLVTIPVYNVGGALNRNSTTRANQNGPESYGFRGNARNYDLNRDFIKMDTQNARTFAQIFHMVKPDVFVDNHVSNGADYQYTLTHLFTQHNKLGGEMGKYLHDTFMPGLEQSLIEKEWDITPYVNVFNVPPEEGFSQFMDHPRYSTGYTTLWSTLGLMVETHMLKPYQQRVEGTYALMKSLIDVVEKEHSTIKTLRKETLESNLELSEYHFNWQVDTTQTSTLSFKGYEAERLTSEVTGLPRLKYNRDKPFTKETIYKDYYYPMDTVTIPEAYIVKRSWNKVIERLDANKIQYIPIKKDTTLSVEVYSIEEYDTRNSPYEGHYLHSDTKVSKNVKDIHFREGDLWVPTRQPGIRYLLETFEPQGADSFFNWNFFDTVLQRKEGFSPYVFEDVALEMLQKDSLLAKEFEAKKEEDLNFSNNWYAQLNWIFERSVHFEEAYLTYPIYRVAKNSEAAGLFAN</sequence>
<evidence type="ECO:0000313" key="2">
    <source>
        <dbReference type="EMBL" id="XBQ24657.1"/>
    </source>
</evidence>
<dbReference type="KEGG" id="fld:ABNE31_06985"/>
<accession>A0AAU7N2C3</accession>
<dbReference type="GO" id="GO:0004181">
    <property type="term" value="F:metallocarboxypeptidase activity"/>
    <property type="evidence" value="ECO:0007669"/>
    <property type="project" value="InterPro"/>
</dbReference>
<organism evidence="2">
    <name type="scientific">Flagellimonas sp. MMG031</name>
    <dbReference type="NCBI Taxonomy" id="3158549"/>
    <lineage>
        <taxon>Bacteria</taxon>
        <taxon>Pseudomonadati</taxon>
        <taxon>Bacteroidota</taxon>
        <taxon>Flavobacteriia</taxon>
        <taxon>Flavobacteriales</taxon>
        <taxon>Flavobacteriaceae</taxon>
        <taxon>Flagellimonas</taxon>
    </lineage>
</organism>
<reference evidence="2" key="1">
    <citation type="submission" date="2024-05" db="EMBL/GenBank/DDBJ databases">
        <title>Draft Genome Sequences of Flagellimonas sp. MMG031 and Marinobacter sp. MMG032 Isolated from the dinoflagellate Symbiodinium pilosum.</title>
        <authorList>
            <person name="Shikuma N.J."/>
            <person name="Farrell M.V."/>
        </authorList>
    </citation>
    <scope>NUCLEOTIDE SEQUENCE</scope>
    <source>
        <strain evidence="2">MMG031</strain>
    </source>
</reference>
<dbReference type="Gene3D" id="3.40.630.10">
    <property type="entry name" value="Zn peptidases"/>
    <property type="match status" value="1"/>
</dbReference>
<dbReference type="SUPFAM" id="SSF53187">
    <property type="entry name" value="Zn-dependent exopeptidases"/>
    <property type="match status" value="1"/>
</dbReference>
<feature type="domain" description="Peptidase M14" evidence="1">
    <location>
        <begin position="48"/>
        <end position="179"/>
    </location>
</feature>